<keyword evidence="1" id="KW-0378">Hydrolase</keyword>
<dbReference type="InterPro" id="IPR010285">
    <property type="entry name" value="DNA_helicase_pif1-like_DEAD"/>
</dbReference>
<dbReference type="GO" id="GO:0000723">
    <property type="term" value="P:telomere maintenance"/>
    <property type="evidence" value="ECO:0007669"/>
    <property type="project" value="InterPro"/>
</dbReference>
<dbReference type="STRING" id="69332.A0A388MFQ5"/>
<dbReference type="EC" id="5.6.2.3" evidence="1"/>
<dbReference type="SUPFAM" id="SSF52540">
    <property type="entry name" value="P-loop containing nucleoside triphosphate hydrolases"/>
    <property type="match status" value="1"/>
</dbReference>
<gene>
    <name evidence="3" type="ORF">CBR_g68871</name>
</gene>
<accession>A0A388MFQ5</accession>
<dbReference type="GO" id="GO:0043139">
    <property type="term" value="F:5'-3' DNA helicase activity"/>
    <property type="evidence" value="ECO:0007669"/>
    <property type="project" value="UniProtKB-EC"/>
</dbReference>
<sequence length="492" mass="55204">RCVGASEACWRIFGFPVTQQWPPVERLPVHLEGDETVMFEEGEEEIAVDVGAGRTKLTAWMELHKELQRPGCNRLPLYADVTETHTWHKTEKRWKLRLSVGRSGAFPKIGCLQRAYPAKGDLFYLRILLGHEHSRGATSFAALRTVEHGELATFREVCQRLHLLDDDSEYGKDMETAALHYMPHQIRQCFAMLLAYGAVSDPMALFSKHWQPMCEDYVRKLMGMSVAPGILQALAVLDIHIQLLDMKTTMGGVGLAFPDPEAQRVAEELRARILLEGLLELIREELRYDRADMERQWGANYPLLRPSQKKLVDGVMSVVLNRSPLCVFGDAPAGTGKTFCINTILAGVHRHENRIALAVVSSGIASLLLPGGRTFHSRFQAPLQSDAKKAFPIRRQGELARLIRMCSLIVWDEAPMTHRAQLEALNVTLQDICQTDEPFGGKVLLLAGDFRQVLPVVRRGTRAEQIHKIVAVVGALQNAQATREHEGFAAWR</sequence>
<dbReference type="Proteomes" id="UP000265515">
    <property type="component" value="Unassembled WGS sequence"/>
</dbReference>
<comment type="caution">
    <text evidence="3">The sequence shown here is derived from an EMBL/GenBank/DDBJ whole genome shotgun (WGS) entry which is preliminary data.</text>
</comment>
<evidence type="ECO:0000259" key="2">
    <source>
        <dbReference type="Pfam" id="PF05970"/>
    </source>
</evidence>
<keyword evidence="1" id="KW-0227">DNA damage</keyword>
<dbReference type="GO" id="GO:0006310">
    <property type="term" value="P:DNA recombination"/>
    <property type="evidence" value="ECO:0007669"/>
    <property type="project" value="UniProtKB-KW"/>
</dbReference>
<dbReference type="EMBL" id="BFEA01001676">
    <property type="protein sequence ID" value="GBG93408.1"/>
    <property type="molecule type" value="Genomic_DNA"/>
</dbReference>
<keyword evidence="1" id="KW-0347">Helicase</keyword>
<dbReference type="OMA" id="HANSTEY"/>
<keyword evidence="4" id="KW-1185">Reference proteome</keyword>
<reference evidence="3 4" key="1">
    <citation type="journal article" date="2018" name="Cell">
        <title>The Chara Genome: Secondary Complexity and Implications for Plant Terrestrialization.</title>
        <authorList>
            <person name="Nishiyama T."/>
            <person name="Sakayama H."/>
            <person name="Vries J.D."/>
            <person name="Buschmann H."/>
            <person name="Saint-Marcoux D."/>
            <person name="Ullrich K.K."/>
            <person name="Haas F.B."/>
            <person name="Vanderstraeten L."/>
            <person name="Becker D."/>
            <person name="Lang D."/>
            <person name="Vosolsobe S."/>
            <person name="Rombauts S."/>
            <person name="Wilhelmsson P.K.I."/>
            <person name="Janitza P."/>
            <person name="Kern R."/>
            <person name="Heyl A."/>
            <person name="Rumpler F."/>
            <person name="Villalobos L.I.A.C."/>
            <person name="Clay J.M."/>
            <person name="Skokan R."/>
            <person name="Toyoda A."/>
            <person name="Suzuki Y."/>
            <person name="Kagoshima H."/>
            <person name="Schijlen E."/>
            <person name="Tajeshwar N."/>
            <person name="Catarino B."/>
            <person name="Hetherington A.J."/>
            <person name="Saltykova A."/>
            <person name="Bonnot C."/>
            <person name="Breuninger H."/>
            <person name="Symeonidi A."/>
            <person name="Radhakrishnan G.V."/>
            <person name="Van Nieuwerburgh F."/>
            <person name="Deforce D."/>
            <person name="Chang C."/>
            <person name="Karol K.G."/>
            <person name="Hedrich R."/>
            <person name="Ulvskov P."/>
            <person name="Glockner G."/>
            <person name="Delwiche C.F."/>
            <person name="Petrasek J."/>
            <person name="Van de Peer Y."/>
            <person name="Friml J."/>
            <person name="Beilby M."/>
            <person name="Dolan L."/>
            <person name="Kohara Y."/>
            <person name="Sugano S."/>
            <person name="Fujiyama A."/>
            <person name="Delaux P.-M."/>
            <person name="Quint M."/>
            <person name="TheiBen G."/>
            <person name="Hagemann M."/>
            <person name="Harholt J."/>
            <person name="Dunand C."/>
            <person name="Zachgo S."/>
            <person name="Langdale J."/>
            <person name="Maumus F."/>
            <person name="Straeten D.V.D."/>
            <person name="Gould S.B."/>
            <person name="Rensing S.A."/>
        </authorList>
    </citation>
    <scope>NUCLEOTIDE SEQUENCE [LARGE SCALE GENOMIC DNA]</scope>
    <source>
        <strain evidence="3 4">S276</strain>
    </source>
</reference>
<evidence type="ECO:0000313" key="3">
    <source>
        <dbReference type="EMBL" id="GBG93408.1"/>
    </source>
</evidence>
<name>A0A388MFQ5_CHABU</name>
<keyword evidence="1" id="KW-0067">ATP-binding</keyword>
<dbReference type="GO" id="GO:0005524">
    <property type="term" value="F:ATP binding"/>
    <property type="evidence" value="ECO:0007669"/>
    <property type="project" value="UniProtKB-KW"/>
</dbReference>
<evidence type="ECO:0000256" key="1">
    <source>
        <dbReference type="RuleBase" id="RU363044"/>
    </source>
</evidence>
<comment type="similarity">
    <text evidence="1">Belongs to the helicase family.</text>
</comment>
<keyword evidence="1" id="KW-0233">DNA recombination</keyword>
<proteinExistence type="inferred from homology"/>
<dbReference type="GO" id="GO:0016887">
    <property type="term" value="F:ATP hydrolysis activity"/>
    <property type="evidence" value="ECO:0007669"/>
    <property type="project" value="RHEA"/>
</dbReference>
<comment type="cofactor">
    <cofactor evidence="1">
        <name>Mg(2+)</name>
        <dbReference type="ChEBI" id="CHEBI:18420"/>
    </cofactor>
</comment>
<dbReference type="PANTHER" id="PTHR10492:SF57">
    <property type="entry name" value="ATP-DEPENDENT DNA HELICASE"/>
    <property type="match status" value="1"/>
</dbReference>
<dbReference type="OrthoDB" id="2439059at2759"/>
<evidence type="ECO:0000313" key="4">
    <source>
        <dbReference type="Proteomes" id="UP000265515"/>
    </source>
</evidence>
<feature type="non-terminal residue" evidence="3">
    <location>
        <position position="1"/>
    </location>
</feature>
<protein>
    <recommendedName>
        <fullName evidence="1">ATP-dependent DNA helicase</fullName>
        <ecNumber evidence="1">5.6.2.3</ecNumber>
    </recommendedName>
</protein>
<dbReference type="Gramene" id="GBG93408">
    <property type="protein sequence ID" value="GBG93408"/>
    <property type="gene ID" value="CBR_g68871"/>
</dbReference>
<comment type="catalytic activity">
    <reaction evidence="1">
        <text>ATP + H2O = ADP + phosphate + H(+)</text>
        <dbReference type="Rhea" id="RHEA:13065"/>
        <dbReference type="ChEBI" id="CHEBI:15377"/>
        <dbReference type="ChEBI" id="CHEBI:15378"/>
        <dbReference type="ChEBI" id="CHEBI:30616"/>
        <dbReference type="ChEBI" id="CHEBI:43474"/>
        <dbReference type="ChEBI" id="CHEBI:456216"/>
        <dbReference type="EC" id="5.6.2.3"/>
    </reaction>
</comment>
<keyword evidence="1" id="KW-0547">Nucleotide-binding</keyword>
<dbReference type="PANTHER" id="PTHR10492">
    <property type="match status" value="1"/>
</dbReference>
<dbReference type="InterPro" id="IPR027417">
    <property type="entry name" value="P-loop_NTPase"/>
</dbReference>
<dbReference type="Gene3D" id="3.40.50.300">
    <property type="entry name" value="P-loop containing nucleotide triphosphate hydrolases"/>
    <property type="match status" value="1"/>
</dbReference>
<dbReference type="AlphaFoldDB" id="A0A388MFQ5"/>
<dbReference type="Pfam" id="PF05970">
    <property type="entry name" value="PIF1"/>
    <property type="match status" value="1"/>
</dbReference>
<dbReference type="GO" id="GO:0006281">
    <property type="term" value="P:DNA repair"/>
    <property type="evidence" value="ECO:0007669"/>
    <property type="project" value="UniProtKB-KW"/>
</dbReference>
<organism evidence="3 4">
    <name type="scientific">Chara braunii</name>
    <name type="common">Braun's stonewort</name>
    <dbReference type="NCBI Taxonomy" id="69332"/>
    <lineage>
        <taxon>Eukaryota</taxon>
        <taxon>Viridiplantae</taxon>
        <taxon>Streptophyta</taxon>
        <taxon>Charophyceae</taxon>
        <taxon>Charales</taxon>
        <taxon>Characeae</taxon>
        <taxon>Chara</taxon>
    </lineage>
</organism>
<keyword evidence="1" id="KW-0234">DNA repair</keyword>
<feature type="domain" description="DNA helicase Pif1-like DEAD-box helicase" evidence="2">
    <location>
        <begin position="304"/>
        <end position="469"/>
    </location>
</feature>